<dbReference type="InterPro" id="IPR042099">
    <property type="entry name" value="ANL_N_sf"/>
</dbReference>
<feature type="domain" description="AMP-dependent synthetase/ligase" evidence="3">
    <location>
        <begin position="47"/>
        <end position="419"/>
    </location>
</feature>
<dbReference type="PANTHER" id="PTHR43767">
    <property type="entry name" value="LONG-CHAIN-FATTY-ACID--COA LIGASE"/>
    <property type="match status" value="1"/>
</dbReference>
<dbReference type="Pfam" id="PF00501">
    <property type="entry name" value="AMP-binding"/>
    <property type="match status" value="1"/>
</dbReference>
<reference evidence="5 6" key="1">
    <citation type="submission" date="2019-09" db="EMBL/GenBank/DDBJ databases">
        <title>Phylogeny of genus Pseudoclavibacter and closely related genus.</title>
        <authorList>
            <person name="Li Y."/>
        </authorList>
    </citation>
    <scope>NUCLEOTIDE SEQUENCE [LARGE SCALE GENOMIC DNA]</scope>
    <source>
        <strain evidence="5 6">EGI 60007</strain>
    </source>
</reference>
<dbReference type="InterPro" id="IPR000873">
    <property type="entry name" value="AMP-dep_synth/lig_dom"/>
</dbReference>
<evidence type="ECO:0000259" key="4">
    <source>
        <dbReference type="Pfam" id="PF13193"/>
    </source>
</evidence>
<dbReference type="EMBL" id="WBJY01000004">
    <property type="protein sequence ID" value="KAB1646914.1"/>
    <property type="molecule type" value="Genomic_DNA"/>
</dbReference>
<dbReference type="InterPro" id="IPR050237">
    <property type="entry name" value="ATP-dep_AMP-bd_enzyme"/>
</dbReference>
<evidence type="ECO:0000256" key="1">
    <source>
        <dbReference type="SAM" id="MobiDB-lite"/>
    </source>
</evidence>
<evidence type="ECO:0000256" key="2">
    <source>
        <dbReference type="SAM" id="Phobius"/>
    </source>
</evidence>
<accession>A0A6H9WAX1</accession>
<dbReference type="GO" id="GO:0016878">
    <property type="term" value="F:acid-thiol ligase activity"/>
    <property type="evidence" value="ECO:0007669"/>
    <property type="project" value="UniProtKB-ARBA"/>
</dbReference>
<keyword evidence="2" id="KW-0812">Transmembrane</keyword>
<dbReference type="Gene3D" id="3.40.50.12780">
    <property type="entry name" value="N-terminal domain of ligase-like"/>
    <property type="match status" value="1"/>
</dbReference>
<organism evidence="5 6">
    <name type="scientific">Pseudoclavibacter endophyticus</name>
    <dbReference type="NCBI Taxonomy" id="1778590"/>
    <lineage>
        <taxon>Bacteria</taxon>
        <taxon>Bacillati</taxon>
        <taxon>Actinomycetota</taxon>
        <taxon>Actinomycetes</taxon>
        <taxon>Micrococcales</taxon>
        <taxon>Microbacteriaceae</taxon>
        <taxon>Pseudoclavibacter</taxon>
    </lineage>
</organism>
<name>A0A6H9WAX1_9MICO</name>
<sequence>MRAAGARRASTRPGTSSSPNSRSPPVRPRRTSREAALHGHYTSIWQAIAERDPDRVAVVTRSRELSYLTLAREAGALATRLREAGLGPGDSLMIAMHNRPEYLVGLYACLASGVAPVLVNFRFRAPELAELIDDSRPAAMLFPSSLADVMVDAAGLAGANAPTLLVCVDDGDGETPSQAVPYAEVVAGGGSLPPEPPAGGELRIYTGGTTGRPKAVVWPAELILDIQDYSIYVSLGLRSPTTIDEAVDIALGDDTPRVAVLPLAPFMHGTALFNGLNALAIGGSIIIPEGRRLDVVDGVRLANDYRATRLIVAGDVVALPIVEAAEELGLKLETVTSIMSSGMRFSEEVKRGLHQLGSFEILDLLAATEGGPFAVNLTRSVDDLPGRFRLLPGAAVLDEDLREVQDTPGATGTLAFRGTLPSGYHGDEEKTRKAFPVIGGLRYVVPGDMAKVLDDGSIELLGRGSSVVNTGGEKVFPAEVEAAILEHDAVRDAVVFGMPDRRYGERVVAVVALEAGAALTRDELASFLDAGIAGYKKPKLVAFVDSLGRTPHGKIDMRRMRDLVAAFDADATEASTKERQ</sequence>
<feature type="domain" description="AMP-binding enzyme C-terminal" evidence="4">
    <location>
        <begin position="479"/>
        <end position="554"/>
    </location>
</feature>
<dbReference type="Proteomes" id="UP000431744">
    <property type="component" value="Unassembled WGS sequence"/>
</dbReference>
<dbReference type="OrthoDB" id="3443462at2"/>
<feature type="region of interest" description="Disordered" evidence="1">
    <location>
        <begin position="1"/>
        <end position="35"/>
    </location>
</feature>
<comment type="caution">
    <text evidence="5">The sequence shown here is derived from an EMBL/GenBank/DDBJ whole genome shotgun (WGS) entry which is preliminary data.</text>
</comment>
<dbReference type="AlphaFoldDB" id="A0A6H9WAX1"/>
<proteinExistence type="predicted"/>
<dbReference type="Gene3D" id="3.30.300.30">
    <property type="match status" value="1"/>
</dbReference>
<keyword evidence="6" id="KW-1185">Reference proteome</keyword>
<protein>
    <submittedName>
        <fullName evidence="5">AMP-binding protein</fullName>
    </submittedName>
</protein>
<dbReference type="PANTHER" id="PTHR43767:SF1">
    <property type="entry name" value="NONRIBOSOMAL PEPTIDE SYNTHASE PES1 (EUROFUNG)-RELATED"/>
    <property type="match status" value="1"/>
</dbReference>
<gene>
    <name evidence="5" type="ORF">F8O04_14415</name>
</gene>
<evidence type="ECO:0000313" key="6">
    <source>
        <dbReference type="Proteomes" id="UP000431744"/>
    </source>
</evidence>
<dbReference type="Pfam" id="PF13193">
    <property type="entry name" value="AMP-binding_C"/>
    <property type="match status" value="1"/>
</dbReference>
<evidence type="ECO:0000313" key="5">
    <source>
        <dbReference type="EMBL" id="KAB1646914.1"/>
    </source>
</evidence>
<dbReference type="SUPFAM" id="SSF56801">
    <property type="entry name" value="Acetyl-CoA synthetase-like"/>
    <property type="match status" value="1"/>
</dbReference>
<feature type="transmembrane region" description="Helical" evidence="2">
    <location>
        <begin position="102"/>
        <end position="123"/>
    </location>
</feature>
<feature type="compositionally biased region" description="Low complexity" evidence="1">
    <location>
        <begin position="11"/>
        <end position="24"/>
    </location>
</feature>
<dbReference type="InterPro" id="IPR025110">
    <property type="entry name" value="AMP-bd_C"/>
</dbReference>
<keyword evidence="2" id="KW-0472">Membrane</keyword>
<keyword evidence="2" id="KW-1133">Transmembrane helix</keyword>
<evidence type="ECO:0000259" key="3">
    <source>
        <dbReference type="Pfam" id="PF00501"/>
    </source>
</evidence>
<dbReference type="InterPro" id="IPR045851">
    <property type="entry name" value="AMP-bd_C_sf"/>
</dbReference>